<dbReference type="GO" id="GO:0005737">
    <property type="term" value="C:cytoplasm"/>
    <property type="evidence" value="ECO:0007669"/>
    <property type="project" value="TreeGrafter"/>
</dbReference>
<gene>
    <name evidence="11" type="ORF">SAPIO_CDS1665</name>
</gene>
<reference evidence="11 12" key="1">
    <citation type="journal article" date="2014" name="Genome Announc.">
        <title>Draft genome sequence of the pathogenic fungus Scedosporium apiospermum.</title>
        <authorList>
            <person name="Vandeputte P."/>
            <person name="Ghamrawi S."/>
            <person name="Rechenmann M."/>
            <person name="Iltis A."/>
            <person name="Giraud S."/>
            <person name="Fleury M."/>
            <person name="Thornton C."/>
            <person name="Delhaes L."/>
            <person name="Meyer W."/>
            <person name="Papon N."/>
            <person name="Bouchara J.P."/>
        </authorList>
    </citation>
    <scope>NUCLEOTIDE SEQUENCE [LARGE SCALE GENOMIC DNA]</scope>
    <source>
        <strain evidence="11 12">IHEM 14462</strain>
    </source>
</reference>
<dbReference type="HOGENOM" id="CLU_000288_81_2_1"/>
<sequence>MSSAIQYNWIDGAESLENYTVGGYHPVSIGDKLHDRYHVVDKLGFGGYSTVWLARDLLAGRYVALKVGISGSQAPLREISIIEALSSQVSSDPLNTDRGLLPSILDKFEIEGPNGTHSCFTMAPARGDLREARCPGRGLFSIEVARALCGGLALAVAEMHSQGYIHGVKLPSSFDELSVDQFYKEYGHPQTVPITRRDGEPLPPNVPERAVLPIYLITPARDFTLPDARVILSDFGEAFSPSESRLGKDCHAPLPMQPPEARHDPNSPLSYSADTWTLALSLWGIVGMKSIFSDFLTPDELVAEHIDILGPLPNPWREGWLAQEAERFDQTGQRRNVNQRLWSSLEVAFEEGVQKYRRKLNAGAFDDEEKGAFLSLMRQMLVYRPEERVSAEELLRSEWMVKWAMPAFERGLGERDGKKGS</sequence>
<dbReference type="EMBL" id="JOWA01000066">
    <property type="protein sequence ID" value="KEZ45842.1"/>
    <property type="molecule type" value="Genomic_DNA"/>
</dbReference>
<dbReference type="GO" id="GO:0000245">
    <property type="term" value="P:spliceosomal complex assembly"/>
    <property type="evidence" value="ECO:0007669"/>
    <property type="project" value="TreeGrafter"/>
</dbReference>
<dbReference type="InterPro" id="IPR017441">
    <property type="entry name" value="Protein_kinase_ATP_BS"/>
</dbReference>
<name>A0A084GET0_PSEDA</name>
<evidence type="ECO:0000313" key="12">
    <source>
        <dbReference type="Proteomes" id="UP000028545"/>
    </source>
</evidence>
<dbReference type="InterPro" id="IPR011009">
    <property type="entry name" value="Kinase-like_dom_sf"/>
</dbReference>
<dbReference type="InterPro" id="IPR051334">
    <property type="entry name" value="SRPK"/>
</dbReference>
<evidence type="ECO:0000313" key="11">
    <source>
        <dbReference type="EMBL" id="KEZ45842.1"/>
    </source>
</evidence>
<dbReference type="OMA" id="GESCHTP"/>
<dbReference type="RefSeq" id="XP_016645641.1">
    <property type="nucleotide sequence ID" value="XM_016784884.1"/>
</dbReference>
<evidence type="ECO:0000256" key="4">
    <source>
        <dbReference type="ARBA" id="ARBA00022741"/>
    </source>
</evidence>
<dbReference type="OrthoDB" id="5979581at2759"/>
<dbReference type="PANTHER" id="PTHR47634">
    <property type="entry name" value="PROTEIN KINASE DOMAIN-CONTAINING PROTEIN-RELATED"/>
    <property type="match status" value="1"/>
</dbReference>
<dbReference type="PROSITE" id="PS50011">
    <property type="entry name" value="PROTEIN_KINASE_DOM"/>
    <property type="match status" value="1"/>
</dbReference>
<dbReference type="EC" id="2.7.11.1" evidence="1"/>
<evidence type="ECO:0000256" key="2">
    <source>
        <dbReference type="ARBA" id="ARBA00022527"/>
    </source>
</evidence>
<dbReference type="SUPFAM" id="SSF56112">
    <property type="entry name" value="Protein kinase-like (PK-like)"/>
    <property type="match status" value="1"/>
</dbReference>
<comment type="catalytic activity">
    <reaction evidence="7">
        <text>L-threonyl-[protein] + ATP = O-phospho-L-threonyl-[protein] + ADP + H(+)</text>
        <dbReference type="Rhea" id="RHEA:46608"/>
        <dbReference type="Rhea" id="RHEA-COMP:11060"/>
        <dbReference type="Rhea" id="RHEA-COMP:11605"/>
        <dbReference type="ChEBI" id="CHEBI:15378"/>
        <dbReference type="ChEBI" id="CHEBI:30013"/>
        <dbReference type="ChEBI" id="CHEBI:30616"/>
        <dbReference type="ChEBI" id="CHEBI:61977"/>
        <dbReference type="ChEBI" id="CHEBI:456216"/>
        <dbReference type="EC" id="2.7.11.1"/>
    </reaction>
</comment>
<organism evidence="11 12">
    <name type="scientific">Pseudallescheria apiosperma</name>
    <name type="common">Scedosporium apiospermum</name>
    <dbReference type="NCBI Taxonomy" id="563466"/>
    <lineage>
        <taxon>Eukaryota</taxon>
        <taxon>Fungi</taxon>
        <taxon>Dikarya</taxon>
        <taxon>Ascomycota</taxon>
        <taxon>Pezizomycotina</taxon>
        <taxon>Sordariomycetes</taxon>
        <taxon>Hypocreomycetidae</taxon>
        <taxon>Microascales</taxon>
        <taxon>Microascaceae</taxon>
        <taxon>Scedosporium</taxon>
    </lineage>
</organism>
<proteinExistence type="predicted"/>
<dbReference type="GeneID" id="27720737"/>
<evidence type="ECO:0000256" key="9">
    <source>
        <dbReference type="PROSITE-ProRule" id="PRU10141"/>
    </source>
</evidence>
<dbReference type="Proteomes" id="UP000028545">
    <property type="component" value="Unassembled WGS sequence"/>
</dbReference>
<dbReference type="PROSITE" id="PS00107">
    <property type="entry name" value="PROTEIN_KINASE_ATP"/>
    <property type="match status" value="1"/>
</dbReference>
<dbReference type="VEuPathDB" id="FungiDB:SAPIO_CDS1665"/>
<comment type="caution">
    <text evidence="11">The sequence shown here is derived from an EMBL/GenBank/DDBJ whole genome shotgun (WGS) entry which is preliminary data.</text>
</comment>
<evidence type="ECO:0000256" key="8">
    <source>
        <dbReference type="ARBA" id="ARBA00048679"/>
    </source>
</evidence>
<keyword evidence="2" id="KW-0723">Serine/threonine-protein kinase</keyword>
<feature type="binding site" evidence="9">
    <location>
        <position position="66"/>
    </location>
    <ligand>
        <name>ATP</name>
        <dbReference type="ChEBI" id="CHEBI:30616"/>
    </ligand>
</feature>
<dbReference type="PANTHER" id="PTHR47634:SF9">
    <property type="entry name" value="PROTEIN KINASE DOMAIN-CONTAINING PROTEIN-RELATED"/>
    <property type="match status" value="1"/>
</dbReference>
<comment type="catalytic activity">
    <reaction evidence="8">
        <text>L-seryl-[protein] + ATP = O-phospho-L-seryl-[protein] + ADP + H(+)</text>
        <dbReference type="Rhea" id="RHEA:17989"/>
        <dbReference type="Rhea" id="RHEA-COMP:9863"/>
        <dbReference type="Rhea" id="RHEA-COMP:11604"/>
        <dbReference type="ChEBI" id="CHEBI:15378"/>
        <dbReference type="ChEBI" id="CHEBI:29999"/>
        <dbReference type="ChEBI" id="CHEBI:30616"/>
        <dbReference type="ChEBI" id="CHEBI:83421"/>
        <dbReference type="ChEBI" id="CHEBI:456216"/>
        <dbReference type="EC" id="2.7.11.1"/>
    </reaction>
</comment>
<dbReference type="KEGG" id="sapo:SAPIO_CDS1665"/>
<keyword evidence="12" id="KW-1185">Reference proteome</keyword>
<accession>A0A084GET0</accession>
<dbReference type="GO" id="GO:0005524">
    <property type="term" value="F:ATP binding"/>
    <property type="evidence" value="ECO:0007669"/>
    <property type="project" value="UniProtKB-UniRule"/>
</dbReference>
<keyword evidence="4 9" id="KW-0547">Nucleotide-binding</keyword>
<dbReference type="GO" id="GO:0004674">
    <property type="term" value="F:protein serine/threonine kinase activity"/>
    <property type="evidence" value="ECO:0007669"/>
    <property type="project" value="UniProtKB-KW"/>
</dbReference>
<dbReference type="GO" id="GO:0050684">
    <property type="term" value="P:regulation of mRNA processing"/>
    <property type="evidence" value="ECO:0007669"/>
    <property type="project" value="TreeGrafter"/>
</dbReference>
<keyword evidence="5 11" id="KW-0418">Kinase</keyword>
<keyword evidence="6 9" id="KW-0067">ATP-binding</keyword>
<dbReference type="Gene3D" id="1.10.510.10">
    <property type="entry name" value="Transferase(Phosphotransferase) domain 1"/>
    <property type="match status" value="1"/>
</dbReference>
<evidence type="ECO:0000259" key="10">
    <source>
        <dbReference type="PROSITE" id="PS50011"/>
    </source>
</evidence>
<dbReference type="GO" id="GO:0005634">
    <property type="term" value="C:nucleus"/>
    <property type="evidence" value="ECO:0007669"/>
    <property type="project" value="TreeGrafter"/>
</dbReference>
<dbReference type="Gene3D" id="3.30.200.20">
    <property type="entry name" value="Phosphorylase Kinase, domain 1"/>
    <property type="match status" value="1"/>
</dbReference>
<evidence type="ECO:0000256" key="7">
    <source>
        <dbReference type="ARBA" id="ARBA00047899"/>
    </source>
</evidence>
<evidence type="ECO:0000256" key="1">
    <source>
        <dbReference type="ARBA" id="ARBA00012513"/>
    </source>
</evidence>
<evidence type="ECO:0000256" key="5">
    <source>
        <dbReference type="ARBA" id="ARBA00022777"/>
    </source>
</evidence>
<keyword evidence="3" id="KW-0808">Transferase</keyword>
<evidence type="ECO:0000256" key="3">
    <source>
        <dbReference type="ARBA" id="ARBA00022679"/>
    </source>
</evidence>
<feature type="domain" description="Protein kinase" evidence="10">
    <location>
        <begin position="37"/>
        <end position="400"/>
    </location>
</feature>
<dbReference type="AlphaFoldDB" id="A0A084GET0"/>
<evidence type="ECO:0000256" key="6">
    <source>
        <dbReference type="ARBA" id="ARBA00022840"/>
    </source>
</evidence>
<protein>
    <recommendedName>
        <fullName evidence="1">non-specific serine/threonine protein kinase</fullName>
        <ecNumber evidence="1">2.7.11.1</ecNumber>
    </recommendedName>
</protein>
<dbReference type="InterPro" id="IPR000719">
    <property type="entry name" value="Prot_kinase_dom"/>
</dbReference>
<dbReference type="SMART" id="SM00220">
    <property type="entry name" value="S_TKc"/>
    <property type="match status" value="1"/>
</dbReference>